<protein>
    <submittedName>
        <fullName evidence="2">Uncharacterized protein</fullName>
    </submittedName>
</protein>
<dbReference type="Proteomes" id="UP001219933">
    <property type="component" value="Chromosome 1"/>
</dbReference>
<feature type="region of interest" description="Disordered" evidence="1">
    <location>
        <begin position="109"/>
        <end position="131"/>
    </location>
</feature>
<gene>
    <name evidence="2" type="ORF">MCUN1_000595</name>
</gene>
<feature type="compositionally biased region" description="Basic and acidic residues" evidence="1">
    <location>
        <begin position="466"/>
        <end position="478"/>
    </location>
</feature>
<proteinExistence type="predicted"/>
<feature type="region of interest" description="Disordered" evidence="1">
    <location>
        <begin position="253"/>
        <end position="276"/>
    </location>
</feature>
<evidence type="ECO:0000313" key="2">
    <source>
        <dbReference type="EMBL" id="WFD33778.1"/>
    </source>
</evidence>
<reference evidence="2" key="1">
    <citation type="submission" date="2023-03" db="EMBL/GenBank/DDBJ databases">
        <title>Mating type loci evolution in Malassezia.</title>
        <authorList>
            <person name="Coelho M.A."/>
        </authorList>
    </citation>
    <scope>NUCLEOTIDE SEQUENCE</scope>
    <source>
        <strain evidence="2">CBS 11721</strain>
    </source>
</reference>
<feature type="compositionally biased region" description="Polar residues" evidence="1">
    <location>
        <begin position="257"/>
        <end position="266"/>
    </location>
</feature>
<keyword evidence="3" id="KW-1185">Reference proteome</keyword>
<name>A0AAF0J526_9BASI</name>
<dbReference type="Pfam" id="PF11709">
    <property type="entry name" value="Mit_ribos_Mrp51"/>
    <property type="match status" value="1"/>
</dbReference>
<dbReference type="PANTHER" id="PTHR28058">
    <property type="entry name" value="37S RIBOSOMAL PROTEIN MRP51, MITOCHONDRIAL"/>
    <property type="match status" value="1"/>
</dbReference>
<dbReference type="PANTHER" id="PTHR28058:SF1">
    <property type="entry name" value="SMALL RIBOSOMAL SUBUNIT PROTEIN BS1M"/>
    <property type="match status" value="1"/>
</dbReference>
<organism evidence="2 3">
    <name type="scientific">Malassezia cuniculi</name>
    <dbReference type="NCBI Taxonomy" id="948313"/>
    <lineage>
        <taxon>Eukaryota</taxon>
        <taxon>Fungi</taxon>
        <taxon>Dikarya</taxon>
        <taxon>Basidiomycota</taxon>
        <taxon>Ustilaginomycotina</taxon>
        <taxon>Malasseziomycetes</taxon>
        <taxon>Malasseziales</taxon>
        <taxon>Malasseziaceae</taxon>
        <taxon>Malassezia</taxon>
    </lineage>
</organism>
<feature type="region of interest" description="Disordered" evidence="1">
    <location>
        <begin position="446"/>
        <end position="493"/>
    </location>
</feature>
<evidence type="ECO:0000256" key="1">
    <source>
        <dbReference type="SAM" id="MobiDB-lite"/>
    </source>
</evidence>
<dbReference type="EMBL" id="CP119877">
    <property type="protein sequence ID" value="WFD33778.1"/>
    <property type="molecule type" value="Genomic_DNA"/>
</dbReference>
<accession>A0AAF0J526</accession>
<dbReference type="InterPro" id="IPR016712">
    <property type="entry name" value="Rbsml_bS1m-like"/>
</dbReference>
<sequence>MASANQASTLSRLLQRARISTHDPAITQVYATPTAFAVRGEWGFKRPLPSSWQTSPDTPASAPFPGALRYASVHSIDTKQGITDWKEAEGDTLFRKRWQEAGARLSDGERRDTLGTGMNIDDDVNTTLGPRPRTTFDPATLAKDALPHNVVWGANHSRFTDVRDMLPNYNAMSEREFRAYLEKVRRSRNTFRQALRAQRRAAAENALASKLARAAPGEQRALSAEQWNAELARLPDTSVDMWAAARSPHAAQSAASFLQQHSQTRVESPKSDSVAAPTNAAPLHPLRGLQYAQPDSVYTYLLNEPSRGRAVHRTEQNRRNRYFIGAGAGLAVATGGRIGHVPLQHRHGLDVLDYTRARPERGTAPLRVLHAWIDQNEPTTNPRRTPSGTEASEPELGYVRSQLMVLRGREDAPLPGTPRWIDNPEVGIKAPWAQGAESRESGKLFGALARTTRPQGNNNRRRNERRRREPTGARKDVEMLDTIKSLLTSGEKQ</sequence>
<dbReference type="AlphaFoldDB" id="A0AAF0J526"/>
<evidence type="ECO:0000313" key="3">
    <source>
        <dbReference type="Proteomes" id="UP001219933"/>
    </source>
</evidence>